<dbReference type="EMBL" id="BAAADO010000001">
    <property type="protein sequence ID" value="GAA0480782.1"/>
    <property type="molecule type" value="Genomic_DNA"/>
</dbReference>
<evidence type="ECO:0000256" key="1">
    <source>
        <dbReference type="ARBA" id="ARBA00022603"/>
    </source>
</evidence>
<comment type="caution">
    <text evidence="5">The sequence shown here is derived from an EMBL/GenBank/DDBJ whole genome shotgun (WGS) entry which is preliminary data.</text>
</comment>
<dbReference type="GO" id="GO:0008168">
    <property type="term" value="F:methyltransferase activity"/>
    <property type="evidence" value="ECO:0007669"/>
    <property type="project" value="UniProtKB-KW"/>
</dbReference>
<dbReference type="InterPro" id="IPR029063">
    <property type="entry name" value="SAM-dependent_MTases_sf"/>
</dbReference>
<protein>
    <submittedName>
        <fullName evidence="5">Class I SAM-dependent RNA methyltransferase</fullName>
    </submittedName>
</protein>
<name>A0ABN1ANN4_9BACI</name>
<keyword evidence="1 5" id="KW-0489">Methyltransferase</keyword>
<reference evidence="5 6" key="1">
    <citation type="journal article" date="2019" name="Int. J. Syst. Evol. Microbiol.">
        <title>The Global Catalogue of Microorganisms (GCM) 10K type strain sequencing project: providing services to taxonomists for standard genome sequencing and annotation.</title>
        <authorList>
            <consortium name="The Broad Institute Genomics Platform"/>
            <consortium name="The Broad Institute Genome Sequencing Center for Infectious Disease"/>
            <person name="Wu L."/>
            <person name="Ma J."/>
        </authorList>
    </citation>
    <scope>NUCLEOTIDE SEQUENCE [LARGE SCALE GENOMIC DNA]</scope>
    <source>
        <strain evidence="5 6">JCM 12389</strain>
    </source>
</reference>
<dbReference type="SMART" id="SM00981">
    <property type="entry name" value="THUMP"/>
    <property type="match status" value="1"/>
</dbReference>
<evidence type="ECO:0000313" key="6">
    <source>
        <dbReference type="Proteomes" id="UP001500880"/>
    </source>
</evidence>
<gene>
    <name evidence="5" type="ORF">GCM10008986_01730</name>
</gene>
<dbReference type="RefSeq" id="WP_343836491.1">
    <property type="nucleotide sequence ID" value="NZ_BAAADO010000001.1"/>
</dbReference>
<dbReference type="Proteomes" id="UP001500880">
    <property type="component" value="Unassembled WGS sequence"/>
</dbReference>
<evidence type="ECO:0000256" key="3">
    <source>
        <dbReference type="PROSITE-ProRule" id="PRU00529"/>
    </source>
</evidence>
<dbReference type="Pfam" id="PF02926">
    <property type="entry name" value="THUMP"/>
    <property type="match status" value="1"/>
</dbReference>
<dbReference type="InterPro" id="IPR004114">
    <property type="entry name" value="THUMP_dom"/>
</dbReference>
<evidence type="ECO:0000259" key="4">
    <source>
        <dbReference type="PROSITE" id="PS51165"/>
    </source>
</evidence>
<dbReference type="GO" id="GO:0032259">
    <property type="term" value="P:methylation"/>
    <property type="evidence" value="ECO:0007669"/>
    <property type="project" value="UniProtKB-KW"/>
</dbReference>
<accession>A0ABN1ANN4</accession>
<keyword evidence="2" id="KW-0808">Transferase</keyword>
<dbReference type="SUPFAM" id="SSF53335">
    <property type="entry name" value="S-adenosyl-L-methionine-dependent methyltransferases"/>
    <property type="match status" value="1"/>
</dbReference>
<dbReference type="PANTHER" id="PTHR47313:SF1">
    <property type="entry name" value="RIBOSOMAL RNA LARGE SUBUNIT METHYLTRANSFERASE K_L"/>
    <property type="match status" value="1"/>
</dbReference>
<keyword evidence="3" id="KW-0694">RNA-binding</keyword>
<feature type="domain" description="THUMP" evidence="4">
    <location>
        <begin position="46"/>
        <end position="157"/>
    </location>
</feature>
<sequence>MSGRYTLIATAAAGLESLVAKEVKQLGFDEVTVENGRVIYKADALGIARSNLWLRTADRVKLLVGEFEAKTFDELFEQTKALPWEAYVPENGALPVVGKSVKSQLYSVPDCQSIVKKAIVDRMTKKHGLTGRLPENGVMYRVEVALLKDKATLTIDTSGEGLHRRGYRVEQNEAPLKETLAAALIELTNWRPNDPFIDPFTGSGTIPIEAALIGQNIAPGFNREFASEDWDIVPRKLWDEALTEAEDVAKYDQPLDISGYDIDHRMIEISKTNAMEAGLADLINWKQMQVRDLNPTVPNGYMIGNPPYGERLGERKEVENIYRDLGNIMNEHPSWSVYIITSYQDFEKVYGRKATKKRKLYNGYIRTDYYQYFGKRQK</sequence>
<dbReference type="Pfam" id="PF22020">
    <property type="entry name" value="RlmL_1st"/>
    <property type="match status" value="1"/>
</dbReference>
<dbReference type="Gene3D" id="3.30.2130.30">
    <property type="match status" value="1"/>
</dbReference>
<dbReference type="Pfam" id="PF01170">
    <property type="entry name" value="UPF0020"/>
    <property type="match status" value="1"/>
</dbReference>
<dbReference type="InterPro" id="IPR000241">
    <property type="entry name" value="RlmKL-like_Mtase"/>
</dbReference>
<evidence type="ECO:0000313" key="5">
    <source>
        <dbReference type="EMBL" id="GAA0480782.1"/>
    </source>
</evidence>
<proteinExistence type="predicted"/>
<organism evidence="5 6">
    <name type="scientific">Salinibacillus aidingensis</name>
    <dbReference type="NCBI Taxonomy" id="237684"/>
    <lineage>
        <taxon>Bacteria</taxon>
        <taxon>Bacillati</taxon>
        <taxon>Bacillota</taxon>
        <taxon>Bacilli</taxon>
        <taxon>Bacillales</taxon>
        <taxon>Bacillaceae</taxon>
        <taxon>Salinibacillus</taxon>
    </lineage>
</organism>
<evidence type="ECO:0000256" key="2">
    <source>
        <dbReference type="ARBA" id="ARBA00022679"/>
    </source>
</evidence>
<dbReference type="PANTHER" id="PTHR47313">
    <property type="entry name" value="RIBOSOMAL RNA LARGE SUBUNIT METHYLTRANSFERASE K/L"/>
    <property type="match status" value="1"/>
</dbReference>
<dbReference type="InterPro" id="IPR054170">
    <property type="entry name" value="RlmL_1st"/>
</dbReference>
<dbReference type="Gene3D" id="3.40.50.150">
    <property type="entry name" value="Vaccinia Virus protein VP39"/>
    <property type="match status" value="1"/>
</dbReference>
<keyword evidence="6" id="KW-1185">Reference proteome</keyword>
<dbReference type="PROSITE" id="PS51165">
    <property type="entry name" value="THUMP"/>
    <property type="match status" value="1"/>
</dbReference>
<dbReference type="CDD" id="cd11715">
    <property type="entry name" value="THUMP_AdoMetMT"/>
    <property type="match status" value="1"/>
</dbReference>